<evidence type="ECO:0000256" key="1">
    <source>
        <dbReference type="SAM" id="MobiDB-lite"/>
    </source>
</evidence>
<accession>A0A9E7GKY6</accession>
<organism evidence="2 3">
    <name type="scientific">Musa troglodytarum</name>
    <name type="common">fe'i banana</name>
    <dbReference type="NCBI Taxonomy" id="320322"/>
    <lineage>
        <taxon>Eukaryota</taxon>
        <taxon>Viridiplantae</taxon>
        <taxon>Streptophyta</taxon>
        <taxon>Embryophyta</taxon>
        <taxon>Tracheophyta</taxon>
        <taxon>Spermatophyta</taxon>
        <taxon>Magnoliopsida</taxon>
        <taxon>Liliopsida</taxon>
        <taxon>Zingiberales</taxon>
        <taxon>Musaceae</taxon>
        <taxon>Musa</taxon>
    </lineage>
</organism>
<protein>
    <submittedName>
        <fullName evidence="2">Uncharacterized protein</fullName>
    </submittedName>
</protein>
<dbReference type="EMBL" id="CP097509">
    <property type="protein sequence ID" value="URE14938.1"/>
    <property type="molecule type" value="Genomic_DNA"/>
</dbReference>
<dbReference type="AlphaFoldDB" id="A0A9E7GKY6"/>
<sequence length="70" mass="7815">MGWKHATCATRRASSPVVLPSRSKRAKGGRLVLRWRRRRLKLQPRPGLVCSFTVATNGVECSARKNTAEP</sequence>
<proteinExistence type="predicted"/>
<dbReference type="Proteomes" id="UP001055439">
    <property type="component" value="Chromosome 7"/>
</dbReference>
<gene>
    <name evidence="2" type="ORF">MUK42_32523</name>
</gene>
<evidence type="ECO:0000313" key="3">
    <source>
        <dbReference type="Proteomes" id="UP001055439"/>
    </source>
</evidence>
<name>A0A9E7GKY6_9LILI</name>
<keyword evidence="3" id="KW-1185">Reference proteome</keyword>
<evidence type="ECO:0000313" key="2">
    <source>
        <dbReference type="EMBL" id="URE14938.1"/>
    </source>
</evidence>
<feature type="region of interest" description="Disordered" evidence="1">
    <location>
        <begin position="1"/>
        <end position="22"/>
    </location>
</feature>
<reference evidence="2" key="1">
    <citation type="submission" date="2022-05" db="EMBL/GenBank/DDBJ databases">
        <title>The Musa troglodytarum L. genome provides insights into the mechanism of non-climacteric behaviour and enrichment of carotenoids.</title>
        <authorList>
            <person name="Wang J."/>
        </authorList>
    </citation>
    <scope>NUCLEOTIDE SEQUENCE</scope>
    <source>
        <tissue evidence="2">Leaf</tissue>
    </source>
</reference>